<feature type="region of interest" description="Disordered" evidence="1">
    <location>
        <begin position="57"/>
        <end position="81"/>
    </location>
</feature>
<dbReference type="PANTHER" id="PTHR33710">
    <property type="entry name" value="BNAC02G09200D PROTEIN"/>
    <property type="match status" value="1"/>
</dbReference>
<gene>
    <name evidence="2" type="ORF">FRX31_010815</name>
</gene>
<dbReference type="OrthoDB" id="1932741at2759"/>
<feature type="compositionally biased region" description="Basic and acidic residues" evidence="1">
    <location>
        <begin position="57"/>
        <end position="67"/>
    </location>
</feature>
<comment type="caution">
    <text evidence="2">The sequence shown here is derived from an EMBL/GenBank/DDBJ whole genome shotgun (WGS) entry which is preliminary data.</text>
</comment>
<evidence type="ECO:0000313" key="2">
    <source>
        <dbReference type="EMBL" id="KAF5199600.1"/>
    </source>
</evidence>
<dbReference type="AlphaFoldDB" id="A0A7J6WSM1"/>
<dbReference type="Proteomes" id="UP000554482">
    <property type="component" value="Unassembled WGS sequence"/>
</dbReference>
<evidence type="ECO:0000313" key="3">
    <source>
        <dbReference type="Proteomes" id="UP000554482"/>
    </source>
</evidence>
<proteinExistence type="predicted"/>
<evidence type="ECO:0000256" key="1">
    <source>
        <dbReference type="SAM" id="MobiDB-lite"/>
    </source>
</evidence>
<name>A0A7J6WSM1_THATH</name>
<dbReference type="EMBL" id="JABWDY010011723">
    <property type="protein sequence ID" value="KAF5199600.1"/>
    <property type="molecule type" value="Genomic_DNA"/>
</dbReference>
<dbReference type="PANTHER" id="PTHR33710:SF64">
    <property type="entry name" value="ENDONUCLEASE_EXONUCLEASE_PHOSPHATASE DOMAIN-CONTAINING PROTEIN"/>
    <property type="match status" value="1"/>
</dbReference>
<protein>
    <submittedName>
        <fullName evidence="2">Uncharacterized protein</fullName>
    </submittedName>
</protein>
<reference evidence="2 3" key="1">
    <citation type="submission" date="2020-06" db="EMBL/GenBank/DDBJ databases">
        <title>Transcriptomic and genomic resources for Thalictrum thalictroides and T. hernandezii: Facilitating candidate gene discovery in an emerging model plant lineage.</title>
        <authorList>
            <person name="Arias T."/>
            <person name="Riano-Pachon D.M."/>
            <person name="Di Stilio V.S."/>
        </authorList>
    </citation>
    <scope>NUCLEOTIDE SEQUENCE [LARGE SCALE GENOMIC DNA]</scope>
    <source>
        <strain evidence="3">cv. WT478/WT964</strain>
        <tissue evidence="2">Leaves</tissue>
    </source>
</reference>
<keyword evidence="3" id="KW-1185">Reference proteome</keyword>
<organism evidence="2 3">
    <name type="scientific">Thalictrum thalictroides</name>
    <name type="common">Rue-anemone</name>
    <name type="synonym">Anemone thalictroides</name>
    <dbReference type="NCBI Taxonomy" id="46969"/>
    <lineage>
        <taxon>Eukaryota</taxon>
        <taxon>Viridiplantae</taxon>
        <taxon>Streptophyta</taxon>
        <taxon>Embryophyta</taxon>
        <taxon>Tracheophyta</taxon>
        <taxon>Spermatophyta</taxon>
        <taxon>Magnoliopsida</taxon>
        <taxon>Ranunculales</taxon>
        <taxon>Ranunculaceae</taxon>
        <taxon>Thalictroideae</taxon>
        <taxon>Thalictrum</taxon>
    </lineage>
</organism>
<sequence length="81" mass="9264">MPIIEVQFLPQGISDHTPILLSWITTDDTKPGPFLFFNHWVSHPDFMEIVERGVEGKSCRKSYDSDPNKTQTSKGRLEGME</sequence>
<accession>A0A7J6WSM1</accession>